<dbReference type="OrthoDB" id="1159555at2"/>
<dbReference type="PROSITE" id="PS50293">
    <property type="entry name" value="TPR_REGION"/>
    <property type="match status" value="1"/>
</dbReference>
<evidence type="ECO:0000256" key="2">
    <source>
        <dbReference type="SAM" id="Phobius"/>
    </source>
</evidence>
<dbReference type="Proteomes" id="UP000318833">
    <property type="component" value="Unassembled WGS sequence"/>
</dbReference>
<keyword evidence="1" id="KW-0802">TPR repeat</keyword>
<organism evidence="3 4">
    <name type="scientific">Aquimarina algiphila</name>
    <dbReference type="NCBI Taxonomy" id="2047982"/>
    <lineage>
        <taxon>Bacteria</taxon>
        <taxon>Pseudomonadati</taxon>
        <taxon>Bacteroidota</taxon>
        <taxon>Flavobacteriia</taxon>
        <taxon>Flavobacteriales</taxon>
        <taxon>Flavobacteriaceae</taxon>
        <taxon>Aquimarina</taxon>
    </lineage>
</organism>
<protein>
    <submittedName>
        <fullName evidence="3">Uncharacterized protein</fullName>
    </submittedName>
</protein>
<sequence>MKRTRLTTIVFFSSFFTVFPCFWDYDTIEMERQKFPSVIELISGKFLRHSPEFHYWRIKDREEKLQKFPDSLPLLDDLAVSYSKIGDDKKAIKIILKKEQIKPGEYKTYANLGTFYLHDGQFKKGIEYIDKAVEINPEAHFGREIYQRHVAEYVLSKMKNGKIPLPLSSKFRRCLDCLPEPEHEQNFYAFLVNKYEEKKNTSTSKSQKDEVENGIFGPIRNLPYAELEKAIIGIMGMMKFGNYDSPVLLEVLGDLLMGTGRKGGARQLAARAYFKASYNIEDDIVKEVYKKKIVFTLFHQYTKRRGKKFTLYELEELLIEEINEGNRFYQKIRDDEMRWIRSGMDPEQEFTTKYYKEPKLGVRIQHGKGGQMHLDRKYARDTTIGKIIDYRPVPKQNILLDSAYKKDIDSLFNKKPDKEKHVTQETDSEDQKENEKTTKYWVFVVLTIGVLGVGILMLKKGKK</sequence>
<name>A0A554VM92_9FLAO</name>
<comment type="caution">
    <text evidence="3">The sequence shown here is derived from an EMBL/GenBank/DDBJ whole genome shotgun (WGS) entry which is preliminary data.</text>
</comment>
<keyword evidence="2" id="KW-1133">Transmembrane helix</keyword>
<feature type="repeat" description="TPR" evidence="1">
    <location>
        <begin position="106"/>
        <end position="139"/>
    </location>
</feature>
<dbReference type="InterPro" id="IPR019734">
    <property type="entry name" value="TPR_rpt"/>
</dbReference>
<evidence type="ECO:0000313" key="3">
    <source>
        <dbReference type="EMBL" id="TSE09359.1"/>
    </source>
</evidence>
<feature type="transmembrane region" description="Helical" evidence="2">
    <location>
        <begin position="440"/>
        <end position="458"/>
    </location>
</feature>
<evidence type="ECO:0000313" key="4">
    <source>
        <dbReference type="Proteomes" id="UP000318833"/>
    </source>
</evidence>
<dbReference type="EMBL" id="VLNR01000014">
    <property type="protein sequence ID" value="TSE09359.1"/>
    <property type="molecule type" value="Genomic_DNA"/>
</dbReference>
<keyword evidence="2" id="KW-0472">Membrane</keyword>
<dbReference type="PROSITE" id="PS50005">
    <property type="entry name" value="TPR"/>
    <property type="match status" value="1"/>
</dbReference>
<dbReference type="Gene3D" id="1.25.40.10">
    <property type="entry name" value="Tetratricopeptide repeat domain"/>
    <property type="match status" value="1"/>
</dbReference>
<dbReference type="InterPro" id="IPR011990">
    <property type="entry name" value="TPR-like_helical_dom_sf"/>
</dbReference>
<evidence type="ECO:0000256" key="1">
    <source>
        <dbReference type="PROSITE-ProRule" id="PRU00339"/>
    </source>
</evidence>
<dbReference type="RefSeq" id="WP_143916200.1">
    <property type="nucleotide sequence ID" value="NZ_CANMIK010000002.1"/>
</dbReference>
<reference evidence="3 4" key="1">
    <citation type="submission" date="2019-07" db="EMBL/GenBank/DDBJ databases">
        <title>The draft genome sequence of Aquimarina algiphila M91.</title>
        <authorList>
            <person name="Meng X."/>
        </authorList>
    </citation>
    <scope>NUCLEOTIDE SEQUENCE [LARGE SCALE GENOMIC DNA]</scope>
    <source>
        <strain evidence="3 4">M91</strain>
    </source>
</reference>
<keyword evidence="2" id="KW-0812">Transmembrane</keyword>
<dbReference type="SUPFAM" id="SSF48452">
    <property type="entry name" value="TPR-like"/>
    <property type="match status" value="1"/>
</dbReference>
<accession>A0A554VM92</accession>
<proteinExistence type="predicted"/>
<gene>
    <name evidence="3" type="ORF">FOF46_08885</name>
</gene>
<dbReference type="AlphaFoldDB" id="A0A554VM92"/>
<keyword evidence="4" id="KW-1185">Reference proteome</keyword>
<dbReference type="SMART" id="SM00028">
    <property type="entry name" value="TPR"/>
    <property type="match status" value="2"/>
</dbReference>
<dbReference type="Pfam" id="PF13181">
    <property type="entry name" value="TPR_8"/>
    <property type="match status" value="1"/>
</dbReference>